<sequence length="297" mass="33897">MEDPNNVGKPLNKADWEVDFYSRPVIEIDGKKRWELLISSTQDFSGAETFRWEKKCPANEVNSIWLSEALKEALEDSSKQGWAFPKRLRCWRTSMKTMITKASEKVGIEVIESRRTFSLHEWLLQRDKDVYPNEEGYISAPIPPNPSIDFTQPEPLPEALRGDAWSFSSLSIEAIRGAREWPMEFNALLPIKKSLEGNIEIPGLRMFSKTRALPLSAWLSGLEPVRLLVENNQLLLESGQESLWLVTDMSKDYAEKVKDSLINGKANADGIQFIAIQTSPEEESFTGFWMLKDIDLI</sequence>
<dbReference type="InterPro" id="IPR046760">
    <property type="entry name" value="Tab2-like_N"/>
</dbReference>
<accession>Q7VD54</accession>
<dbReference type="OrthoDB" id="420270at2"/>
<dbReference type="InterPro" id="IPR046761">
    <property type="entry name" value="Tab2-like_C"/>
</dbReference>
<proteinExistence type="predicted"/>
<reference evidence="3 4" key="1">
    <citation type="journal article" date="2003" name="Proc. Natl. Acad. Sci. U.S.A.">
        <title>Genome sequence of the cyanobacterium Prochlorococcus marinus SS120, a nearly minimal oxyphototrophic genome.</title>
        <authorList>
            <person name="Dufresne A."/>
            <person name="Salanoubat M."/>
            <person name="Partensky F."/>
            <person name="Artiguenave F."/>
            <person name="Axmann I.M."/>
            <person name="Barbe V."/>
            <person name="Duprat S."/>
            <person name="Galperin M.Y."/>
            <person name="Koonin E.V."/>
            <person name="Le Gall F."/>
            <person name="Makarova K.S."/>
            <person name="Ostrowski M."/>
            <person name="Oztas S."/>
            <person name="Robert C."/>
            <person name="Rogozin I.B."/>
            <person name="Scanlan D.J."/>
            <person name="Tandeau de Marsac N."/>
            <person name="Weissenbach J."/>
            <person name="Wincker P."/>
            <person name="Wolf Y.I."/>
            <person name="Hess W.R."/>
        </authorList>
    </citation>
    <scope>NUCLEOTIDE SEQUENCE [LARGE SCALE GENOMIC DNA]</scope>
    <source>
        <strain evidence="4">SARG / CCMP1375 / SS120</strain>
    </source>
</reference>
<dbReference type="AlphaFoldDB" id="Q7VD54"/>
<dbReference type="PANTHER" id="PTHR34556:SF2">
    <property type="entry name" value="PROTEIN TAB2 HOMOLOG, CHLOROPLASTIC"/>
    <property type="match status" value="1"/>
</dbReference>
<dbReference type="EnsemblBacteria" id="AAP99574">
    <property type="protein sequence ID" value="AAP99574"/>
    <property type="gene ID" value="Pro_0529"/>
</dbReference>
<dbReference type="Pfam" id="PF06485">
    <property type="entry name" value="Tab2-like_N"/>
    <property type="match status" value="1"/>
</dbReference>
<dbReference type="STRING" id="167539.Pro_0529"/>
<dbReference type="Pfam" id="PF20429">
    <property type="entry name" value="Tab2-like_C"/>
    <property type="match status" value="1"/>
</dbReference>
<dbReference type="Proteomes" id="UP000001420">
    <property type="component" value="Chromosome"/>
</dbReference>
<name>Q7VD54_PROMA</name>
<protein>
    <recommendedName>
        <fullName evidence="5">DUF1092 domain-containing protein</fullName>
    </recommendedName>
</protein>
<dbReference type="EMBL" id="AE017126">
    <property type="protein sequence ID" value="AAP99574.1"/>
    <property type="molecule type" value="Genomic_DNA"/>
</dbReference>
<dbReference type="RefSeq" id="WP_011124683.1">
    <property type="nucleotide sequence ID" value="NC_005042.1"/>
</dbReference>
<evidence type="ECO:0008006" key="5">
    <source>
        <dbReference type="Google" id="ProtNLM"/>
    </source>
</evidence>
<organism evidence="3 4">
    <name type="scientific">Prochlorococcus marinus (strain SARG / CCMP1375 / SS120)</name>
    <dbReference type="NCBI Taxonomy" id="167539"/>
    <lineage>
        <taxon>Bacteria</taxon>
        <taxon>Bacillati</taxon>
        <taxon>Cyanobacteriota</taxon>
        <taxon>Cyanophyceae</taxon>
        <taxon>Synechococcales</taxon>
        <taxon>Prochlorococcaceae</taxon>
        <taxon>Prochlorococcus</taxon>
    </lineage>
</organism>
<evidence type="ECO:0000259" key="2">
    <source>
        <dbReference type="Pfam" id="PF20429"/>
    </source>
</evidence>
<dbReference type="PANTHER" id="PTHR34556">
    <property type="match status" value="1"/>
</dbReference>
<keyword evidence="4" id="KW-1185">Reference proteome</keyword>
<evidence type="ECO:0000313" key="4">
    <source>
        <dbReference type="Proteomes" id="UP000001420"/>
    </source>
</evidence>
<gene>
    <name evidence="3" type="ordered locus">Pro_0529</name>
</gene>
<feature type="domain" description="RNA-binding protein Tab2/Atab2 C-terminal" evidence="2">
    <location>
        <begin position="147"/>
        <end position="292"/>
    </location>
</feature>
<dbReference type="KEGG" id="pma:Pro_0529"/>
<feature type="domain" description="RNA-binding protein Tab2-like N-terminal" evidence="1">
    <location>
        <begin position="16"/>
        <end position="126"/>
    </location>
</feature>
<dbReference type="PATRIC" id="fig|167539.5.peg.543"/>
<dbReference type="HOGENOM" id="CLU_058545_0_0_3"/>
<evidence type="ECO:0000259" key="1">
    <source>
        <dbReference type="Pfam" id="PF06485"/>
    </source>
</evidence>
<evidence type="ECO:0000313" key="3">
    <source>
        <dbReference type="EMBL" id="AAP99574.1"/>
    </source>
</evidence>
<dbReference type="InterPro" id="IPR009472">
    <property type="entry name" value="Tab2-like"/>
</dbReference>
<dbReference type="GO" id="GO:0003723">
    <property type="term" value="F:RNA binding"/>
    <property type="evidence" value="ECO:0007669"/>
    <property type="project" value="InterPro"/>
</dbReference>
<dbReference type="eggNOG" id="ENOG502Z7RA">
    <property type="taxonomic scope" value="Bacteria"/>
</dbReference>